<dbReference type="GO" id="GO:0043531">
    <property type="term" value="F:ADP binding"/>
    <property type="evidence" value="ECO:0007669"/>
    <property type="project" value="InterPro"/>
</dbReference>
<dbReference type="InterPro" id="IPR036770">
    <property type="entry name" value="Ankyrin_rpt-contain_sf"/>
</dbReference>
<dbReference type="PROSITE" id="PS50297">
    <property type="entry name" value="ANK_REP_REGION"/>
    <property type="match status" value="7"/>
</dbReference>
<evidence type="ECO:0000256" key="2">
    <source>
        <dbReference type="ARBA" id="ARBA00023043"/>
    </source>
</evidence>
<dbReference type="EnsemblMetazoa" id="GAUT039689-RA">
    <property type="protein sequence ID" value="GAUT039689-PA"/>
    <property type="gene ID" value="GAUT039689"/>
</dbReference>
<name>A0A1A9VK93_GLOAU</name>
<feature type="repeat" description="ANK" evidence="3">
    <location>
        <begin position="725"/>
        <end position="757"/>
    </location>
</feature>
<feature type="repeat" description="ANK" evidence="3">
    <location>
        <begin position="860"/>
        <end position="892"/>
    </location>
</feature>
<keyword evidence="1" id="KW-0677">Repeat</keyword>
<dbReference type="SUPFAM" id="SSF52540">
    <property type="entry name" value="P-loop containing nucleoside triphosphate hydrolases"/>
    <property type="match status" value="1"/>
</dbReference>
<dbReference type="SMART" id="SM00248">
    <property type="entry name" value="ANK"/>
    <property type="match status" value="10"/>
</dbReference>
<dbReference type="InterPro" id="IPR002182">
    <property type="entry name" value="NB-ARC"/>
</dbReference>
<evidence type="ECO:0000256" key="3">
    <source>
        <dbReference type="PROSITE-ProRule" id="PRU00023"/>
    </source>
</evidence>
<feature type="repeat" description="ANK" evidence="3">
    <location>
        <begin position="926"/>
        <end position="968"/>
    </location>
</feature>
<feature type="repeat" description="ANK" evidence="3">
    <location>
        <begin position="758"/>
        <end position="790"/>
    </location>
</feature>
<dbReference type="PANTHER" id="PTHR24126:SF14">
    <property type="entry name" value="ANK_REP_REGION DOMAIN-CONTAINING PROTEIN"/>
    <property type="match status" value="1"/>
</dbReference>
<dbReference type="PANTHER" id="PTHR24126">
    <property type="entry name" value="ANKYRIN REPEAT, PH AND SEC7 DOMAIN CONTAINING PROTEIN SECG-RELATED"/>
    <property type="match status" value="1"/>
</dbReference>
<reference evidence="5" key="1">
    <citation type="submission" date="2020-05" db="UniProtKB">
        <authorList>
            <consortium name="EnsemblMetazoa"/>
        </authorList>
    </citation>
    <scope>IDENTIFICATION</scope>
    <source>
        <strain evidence="5">TTRI</strain>
    </source>
</reference>
<dbReference type="PROSITE" id="PS50088">
    <property type="entry name" value="ANK_REPEAT"/>
    <property type="match status" value="8"/>
</dbReference>
<accession>A0A1A9VK93</accession>
<feature type="repeat" description="ANK" evidence="3">
    <location>
        <begin position="1002"/>
        <end position="1034"/>
    </location>
</feature>
<sequence length="1036" mass="117911">MLETYPAGGAKNLIHGFICQLKWLMLFLKRAMDKEYSFRLATELRLAASFDDLVFQYEQNGKIIHRFMQIKHTRKRYKKIIIDDLLTHKKNDDFGLVKYLIAYFIIKGSGKFDNGILEDFIIATNADFDLKSLVDKKISVTKIKTKDDFLSIGNSARYKLKDLKGNIAQYLKQSMASMKDKLSKKISNGKKISDEEIDKGIKDFLNKLVFAVNLPNEVELGEIIKNELGKEFNNIDKKNVYGRFLVEVLDWMKAREGKFLSHEEINEFFEKIREEILGAIWFGIIEPVASFTGRSSELKASHDALQRSTIKQAVISQVATISGLGGVGKSELARKYAYKYGKDYYGNVIWISAENSKTMESSFLDLAKDDKLGISPQDKYGNDKMIETIVKETYAFFARRGRKSLFIFDNAEGYKDISKFLPLSLDNKPYILITSRNKDWGISEDEGEIKTIQLGVFKETEALKFVKRALNIRNNLQDEEIKNLTEELQYFPLALKQAVAYINEKNVVLSYRGKEKIGVSDYLKKYEEEAEKLLDFESKYGGDRYTKTTFITWKITIDAIAQKECGFEALSILEIMAYLAPDKIHIEEIFSKLIADDEEKLWNAVKLLDRYSMIDLKEGVANIHRLVQKVTELNLQKEGREEETLRKALELINSGNIAKDNKIHVASIWGYSSKHGRLIDGFYRNTDLHLLVENGDYKAIKNLLAHIKRKHQNKLSDIVNAKNGCDIAPLHLAAGNGELDIVKYLINEGANIDARDCFYQTPLYWAAKSGELDMVKYLVNKGASVGIEDNYGWTVLYWAVESENFDIAEYLIKEKGMGIDVSAKYSNGKTMLHEAIRFAKLDAIKYLIGKGIDINIKDGYGDTPLHWAAIREKVDVVRYFVEQGADVNAKGNDDLTPLHWAVLYTNLKVVRCLVEGGSNIDAKSERGWTPLHLIAKNNRLLWGDDLNEMLGTTEYFIQKGADINAKDKDGNTPLHLAAMKGKIDVVKILLEYNADVNTKNNEGRTALYYAANNNHQELVELLLAHGASLQLLKFCI</sequence>
<evidence type="ECO:0000313" key="6">
    <source>
        <dbReference type="Proteomes" id="UP000078200"/>
    </source>
</evidence>
<dbReference type="Gene3D" id="3.40.50.300">
    <property type="entry name" value="P-loop containing nucleotide triphosphate hydrolases"/>
    <property type="match status" value="1"/>
</dbReference>
<protein>
    <recommendedName>
        <fullName evidence="4">NB-ARC domain-containing protein</fullName>
    </recommendedName>
</protein>
<dbReference type="InterPro" id="IPR002110">
    <property type="entry name" value="Ankyrin_rpt"/>
</dbReference>
<dbReference type="Pfam" id="PF12796">
    <property type="entry name" value="Ank_2"/>
    <property type="match status" value="3"/>
</dbReference>
<dbReference type="VEuPathDB" id="VectorBase:GAUT039689"/>
<dbReference type="SUPFAM" id="SSF48403">
    <property type="entry name" value="Ankyrin repeat"/>
    <property type="match status" value="1"/>
</dbReference>
<feature type="repeat" description="ANK" evidence="3">
    <location>
        <begin position="893"/>
        <end position="925"/>
    </location>
</feature>
<keyword evidence="2 3" id="KW-0040">ANK repeat</keyword>
<feature type="repeat" description="ANK" evidence="3">
    <location>
        <begin position="969"/>
        <end position="1001"/>
    </location>
</feature>
<keyword evidence="6" id="KW-1185">Reference proteome</keyword>
<dbReference type="Gene3D" id="1.25.40.20">
    <property type="entry name" value="Ankyrin repeat-containing domain"/>
    <property type="match status" value="5"/>
</dbReference>
<feature type="repeat" description="ANK" evidence="3">
    <location>
        <begin position="827"/>
        <end position="859"/>
    </location>
</feature>
<feature type="domain" description="NB-ARC" evidence="4">
    <location>
        <begin position="316"/>
        <end position="468"/>
    </location>
</feature>
<dbReference type="Pfam" id="PF00931">
    <property type="entry name" value="NB-ARC"/>
    <property type="match status" value="1"/>
</dbReference>
<dbReference type="InterPro" id="IPR027417">
    <property type="entry name" value="P-loop_NTPase"/>
</dbReference>
<proteinExistence type="predicted"/>
<evidence type="ECO:0000259" key="4">
    <source>
        <dbReference type="Pfam" id="PF00931"/>
    </source>
</evidence>
<dbReference type="PRINTS" id="PR01415">
    <property type="entry name" value="ANKYRIN"/>
</dbReference>
<evidence type="ECO:0000313" key="5">
    <source>
        <dbReference type="EnsemblMetazoa" id="GAUT039689-PA"/>
    </source>
</evidence>
<dbReference type="Proteomes" id="UP000078200">
    <property type="component" value="Unassembled WGS sequence"/>
</dbReference>
<dbReference type="STRING" id="7395.A0A1A9VK93"/>
<dbReference type="AlphaFoldDB" id="A0A1A9VK93"/>
<organism evidence="5 6">
    <name type="scientific">Glossina austeni</name>
    <name type="common">Savannah tsetse fly</name>
    <dbReference type="NCBI Taxonomy" id="7395"/>
    <lineage>
        <taxon>Eukaryota</taxon>
        <taxon>Metazoa</taxon>
        <taxon>Ecdysozoa</taxon>
        <taxon>Arthropoda</taxon>
        <taxon>Hexapoda</taxon>
        <taxon>Insecta</taxon>
        <taxon>Pterygota</taxon>
        <taxon>Neoptera</taxon>
        <taxon>Endopterygota</taxon>
        <taxon>Diptera</taxon>
        <taxon>Brachycera</taxon>
        <taxon>Muscomorpha</taxon>
        <taxon>Hippoboscoidea</taxon>
        <taxon>Glossinidae</taxon>
        <taxon>Glossina</taxon>
    </lineage>
</organism>
<evidence type="ECO:0000256" key="1">
    <source>
        <dbReference type="ARBA" id="ARBA00022737"/>
    </source>
</evidence>